<dbReference type="InterPro" id="IPR042099">
    <property type="entry name" value="ANL_N_sf"/>
</dbReference>
<feature type="domain" description="Acetyl-coenzyme A synthetase N-terminal" evidence="9">
    <location>
        <begin position="10"/>
        <end position="65"/>
    </location>
</feature>
<dbReference type="GO" id="GO:0005524">
    <property type="term" value="F:ATP binding"/>
    <property type="evidence" value="ECO:0007669"/>
    <property type="project" value="UniProtKB-KW"/>
</dbReference>
<dbReference type="Gene3D" id="3.40.50.12780">
    <property type="entry name" value="N-terminal domain of ligase-like"/>
    <property type="match status" value="1"/>
</dbReference>
<dbReference type="NCBIfam" id="TIGR02188">
    <property type="entry name" value="Ac_CoA_lig_AcsA"/>
    <property type="match status" value="1"/>
</dbReference>
<dbReference type="NCBIfam" id="NF001208">
    <property type="entry name" value="PRK00174.1"/>
    <property type="match status" value="1"/>
</dbReference>
<gene>
    <name evidence="10" type="primary">acs</name>
    <name evidence="10" type="ORF">KK078_12680</name>
</gene>
<keyword evidence="3" id="KW-0547">Nucleotide-binding</keyword>
<dbReference type="Pfam" id="PF13193">
    <property type="entry name" value="AMP-binding_C"/>
    <property type="match status" value="1"/>
</dbReference>
<evidence type="ECO:0000259" key="9">
    <source>
        <dbReference type="Pfam" id="PF16177"/>
    </source>
</evidence>
<name>A0AAP2DDI9_9BACT</name>
<keyword evidence="11" id="KW-1185">Reference proteome</keyword>
<feature type="domain" description="AMP-dependent synthetase/ligase" evidence="7">
    <location>
        <begin position="67"/>
        <end position="459"/>
    </location>
</feature>
<dbReference type="SUPFAM" id="SSF56801">
    <property type="entry name" value="Acetyl-CoA synthetase-like"/>
    <property type="match status" value="1"/>
</dbReference>
<reference evidence="10 11" key="1">
    <citation type="submission" date="2021-05" db="EMBL/GenBank/DDBJ databases">
        <title>A Polyphasic approach of four new species of the genus Ohtaekwangia: Ohtaekwangia histidinii sp. nov., Ohtaekwangia cretensis sp. nov., Ohtaekwangia indiensis sp. nov., Ohtaekwangia reichenbachii sp. nov. from diverse environment.</title>
        <authorList>
            <person name="Octaviana S."/>
        </authorList>
    </citation>
    <scope>NUCLEOTIDE SEQUENCE [LARGE SCALE GENOMIC DNA]</scope>
    <source>
        <strain evidence="10 11">PWU37</strain>
    </source>
</reference>
<comment type="similarity">
    <text evidence="1">Belongs to the ATP-dependent AMP-binding enzyme family.</text>
</comment>
<dbReference type="GO" id="GO:0019427">
    <property type="term" value="P:acetyl-CoA biosynthetic process from acetate"/>
    <property type="evidence" value="ECO:0007669"/>
    <property type="project" value="UniProtKB-UniRule"/>
</dbReference>
<evidence type="ECO:0000256" key="2">
    <source>
        <dbReference type="ARBA" id="ARBA00022598"/>
    </source>
</evidence>
<sequence length="630" mass="70634">MNVIRTFEDYQHHYQKSIEHPENFWSDVAHGFTWRKKWDKVLEWDFNKPSVKWFIGGKLNITENCLDRHLTNHANRTAIIWEPNNPDEDARHITYQQLFEEVCKTANMLKAQGVKKGDRVCIYLPMIPELAYAVLACARIGAVHSVVFAGFSAKSIADRINDAGCNVVVTSDGAYRGDKTINLKKIIDEAVQHCPSVSKVIVKEYIKSGAPLTPGRDVWWHDEIAKVSADCPAEEMDAEDLLFILYTSGSTGKPKGMVHTCGGYMVYTNYTFRTTFQYQEGQVYWCTADIGWVTGHSYILYGPLSAGATTVMFEGVPSWPNPGRFWQVIDRHKVNIFYTAPTAIRSLQQAPLEFVEKYDLSSLRVLGSVGEPINEEAWHWYDKNIGKGQCAIVDTWWQTETGGFMIAPIARVTPLKPAYATLPLPGVQPAVMNEGGLEVNGNNVEGRLTIKFPWPGMARTIYGDHQRFKDTYFSTFPGKYFTGDGCKRDEDGYYRITGRVDDIIIVSGHNLGTAEIESAVDEHPLVTETAVVGYPHDIKGQAVYAFVICYEKPKDEEKLRGEIRDTVSRIIGPIAKPDKIQFVSGLPKTRSGKIMRRILRKVAEGDVSNLGDTTTLLDPAVVDEIKAGAL</sequence>
<dbReference type="PANTHER" id="PTHR24095">
    <property type="entry name" value="ACETYL-COENZYME A SYNTHETASE"/>
    <property type="match status" value="1"/>
</dbReference>
<dbReference type="GO" id="GO:0016208">
    <property type="term" value="F:AMP binding"/>
    <property type="evidence" value="ECO:0007669"/>
    <property type="project" value="InterPro"/>
</dbReference>
<evidence type="ECO:0000259" key="7">
    <source>
        <dbReference type="Pfam" id="PF00501"/>
    </source>
</evidence>
<dbReference type="Proteomes" id="UP001319180">
    <property type="component" value="Unassembled WGS sequence"/>
</dbReference>
<proteinExistence type="inferred from homology"/>
<comment type="caution">
    <text evidence="10">The sequence shown here is derived from an EMBL/GenBank/DDBJ whole genome shotgun (WGS) entry which is preliminary data.</text>
</comment>
<dbReference type="EMBL" id="JAHESC010000016">
    <property type="protein sequence ID" value="MBT1687417.1"/>
    <property type="molecule type" value="Genomic_DNA"/>
</dbReference>
<evidence type="ECO:0000256" key="4">
    <source>
        <dbReference type="ARBA" id="ARBA00022840"/>
    </source>
</evidence>
<keyword evidence="5" id="KW-0007">Acetylation</keyword>
<evidence type="ECO:0000256" key="3">
    <source>
        <dbReference type="ARBA" id="ARBA00022741"/>
    </source>
</evidence>
<dbReference type="AlphaFoldDB" id="A0AAP2DDI9"/>
<dbReference type="RefSeq" id="WP_254090645.1">
    <property type="nucleotide sequence ID" value="NZ_JAHESC010000016.1"/>
</dbReference>
<evidence type="ECO:0000256" key="6">
    <source>
        <dbReference type="NCBIfam" id="TIGR02188"/>
    </source>
</evidence>
<dbReference type="PANTHER" id="PTHR24095:SF14">
    <property type="entry name" value="ACETYL-COENZYME A SYNTHETASE 1"/>
    <property type="match status" value="1"/>
</dbReference>
<evidence type="ECO:0000259" key="8">
    <source>
        <dbReference type="Pfam" id="PF13193"/>
    </source>
</evidence>
<accession>A0AAP2DDI9</accession>
<dbReference type="InterPro" id="IPR045851">
    <property type="entry name" value="AMP-bd_C_sf"/>
</dbReference>
<protein>
    <recommendedName>
        <fullName evidence="6">Acetate--CoA ligase</fullName>
        <ecNumber evidence="6">6.2.1.1</ecNumber>
    </recommendedName>
</protein>
<dbReference type="PROSITE" id="PS00455">
    <property type="entry name" value="AMP_BINDING"/>
    <property type="match status" value="1"/>
</dbReference>
<dbReference type="Pfam" id="PF00501">
    <property type="entry name" value="AMP-binding"/>
    <property type="match status" value="1"/>
</dbReference>
<evidence type="ECO:0000256" key="5">
    <source>
        <dbReference type="ARBA" id="ARBA00022990"/>
    </source>
</evidence>
<evidence type="ECO:0000256" key="1">
    <source>
        <dbReference type="ARBA" id="ARBA00006432"/>
    </source>
</evidence>
<dbReference type="GO" id="GO:0003987">
    <property type="term" value="F:acetate-CoA ligase activity"/>
    <property type="evidence" value="ECO:0007669"/>
    <property type="project" value="UniProtKB-UniRule"/>
</dbReference>
<dbReference type="InterPro" id="IPR020845">
    <property type="entry name" value="AMP-binding_CS"/>
</dbReference>
<evidence type="ECO:0000313" key="11">
    <source>
        <dbReference type="Proteomes" id="UP001319180"/>
    </source>
</evidence>
<evidence type="ECO:0000313" key="10">
    <source>
        <dbReference type="EMBL" id="MBT1687417.1"/>
    </source>
</evidence>
<dbReference type="Gene3D" id="3.30.300.30">
    <property type="match status" value="1"/>
</dbReference>
<dbReference type="InterPro" id="IPR025110">
    <property type="entry name" value="AMP-bd_C"/>
</dbReference>
<dbReference type="CDD" id="cd05966">
    <property type="entry name" value="ACS"/>
    <property type="match status" value="1"/>
</dbReference>
<dbReference type="EC" id="6.2.1.1" evidence="6"/>
<organism evidence="10 11">
    <name type="scientific">Dawidia soli</name>
    <dbReference type="NCBI Taxonomy" id="2782352"/>
    <lineage>
        <taxon>Bacteria</taxon>
        <taxon>Pseudomonadati</taxon>
        <taxon>Bacteroidota</taxon>
        <taxon>Cytophagia</taxon>
        <taxon>Cytophagales</taxon>
        <taxon>Chryseotaleaceae</taxon>
        <taxon>Dawidia</taxon>
    </lineage>
</organism>
<dbReference type="InterPro" id="IPR000873">
    <property type="entry name" value="AMP-dep_synth/lig_dom"/>
</dbReference>
<dbReference type="FunFam" id="3.40.50.12780:FF:000001">
    <property type="entry name" value="Acetyl-coenzyme A synthetase"/>
    <property type="match status" value="1"/>
</dbReference>
<keyword evidence="2 10" id="KW-0436">Ligase</keyword>
<feature type="domain" description="AMP-binding enzyme C-terminal" evidence="8">
    <location>
        <begin position="515"/>
        <end position="593"/>
    </location>
</feature>
<dbReference type="InterPro" id="IPR032387">
    <property type="entry name" value="ACAS_N"/>
</dbReference>
<dbReference type="InterPro" id="IPR011904">
    <property type="entry name" value="Ac_CoA_lig"/>
</dbReference>
<keyword evidence="4" id="KW-0067">ATP-binding</keyword>
<dbReference type="Pfam" id="PF16177">
    <property type="entry name" value="ACAS_N"/>
    <property type="match status" value="1"/>
</dbReference>